<gene>
    <name evidence="5" type="ORF">SAMN04488122_5984</name>
</gene>
<accession>A0A1I0SBU0</accession>
<dbReference type="SMART" id="SM00342">
    <property type="entry name" value="HTH_ARAC"/>
    <property type="match status" value="1"/>
</dbReference>
<dbReference type="Gene3D" id="1.10.10.60">
    <property type="entry name" value="Homeodomain-like"/>
    <property type="match status" value="1"/>
</dbReference>
<dbReference type="GO" id="GO:0003700">
    <property type="term" value="F:DNA-binding transcription factor activity"/>
    <property type="evidence" value="ECO:0007669"/>
    <property type="project" value="InterPro"/>
</dbReference>
<dbReference type="InterPro" id="IPR018060">
    <property type="entry name" value="HTH_AraC"/>
</dbReference>
<keyword evidence="2 5" id="KW-0238">DNA-binding</keyword>
<evidence type="ECO:0000313" key="6">
    <source>
        <dbReference type="Proteomes" id="UP000199310"/>
    </source>
</evidence>
<evidence type="ECO:0000259" key="4">
    <source>
        <dbReference type="PROSITE" id="PS01124"/>
    </source>
</evidence>
<evidence type="ECO:0000256" key="1">
    <source>
        <dbReference type="ARBA" id="ARBA00023015"/>
    </source>
</evidence>
<dbReference type="AlphaFoldDB" id="A0A1I0SBU0"/>
<dbReference type="GO" id="GO:0043565">
    <property type="term" value="F:sequence-specific DNA binding"/>
    <property type="evidence" value="ECO:0007669"/>
    <property type="project" value="InterPro"/>
</dbReference>
<dbReference type="PANTHER" id="PTHR43280">
    <property type="entry name" value="ARAC-FAMILY TRANSCRIPTIONAL REGULATOR"/>
    <property type="match status" value="1"/>
</dbReference>
<dbReference type="Proteomes" id="UP000199310">
    <property type="component" value="Unassembled WGS sequence"/>
</dbReference>
<dbReference type="PROSITE" id="PS01124">
    <property type="entry name" value="HTH_ARAC_FAMILY_2"/>
    <property type="match status" value="1"/>
</dbReference>
<name>A0A1I0SBU0_9BACT</name>
<feature type="domain" description="HTH araC/xylS-type" evidence="4">
    <location>
        <begin position="175"/>
        <end position="273"/>
    </location>
</feature>
<keyword evidence="6" id="KW-1185">Reference proteome</keyword>
<dbReference type="STRING" id="29529.SAMN04488122_5984"/>
<keyword evidence="1" id="KW-0805">Transcription regulation</keyword>
<evidence type="ECO:0000256" key="3">
    <source>
        <dbReference type="ARBA" id="ARBA00023163"/>
    </source>
</evidence>
<proteinExistence type="predicted"/>
<sequence length="279" mass="31666">MALSPTNTQLLTDGFTIREELLPAGIQTATDNEMCWIMRGNGAMQIAGAGFPLTPGTLILIGKGQSWKLTQKHPVQAIHLVFGDCFWDRTPVSARNCKATLYGDIKAHQHFSPSVATTSELDRLFHDMLTEYQRLDYSNKADVLAAYLKILVIKIANINEELLADTNNHHYKIYQQFITLLQEEVHPSHQVHAFAKQLHIAPRKLIDICQQYSRKTPKMLISEQLIAEAKRLLQFTTMPVKEIAARLHFSTPFQFSNFFKKNTGHSPLGYRQDFAQIGM</sequence>
<evidence type="ECO:0000256" key="2">
    <source>
        <dbReference type="ARBA" id="ARBA00023125"/>
    </source>
</evidence>
<dbReference type="Pfam" id="PF12833">
    <property type="entry name" value="HTH_18"/>
    <property type="match status" value="1"/>
</dbReference>
<dbReference type="OrthoDB" id="931734at2"/>
<dbReference type="SUPFAM" id="SSF46689">
    <property type="entry name" value="Homeodomain-like"/>
    <property type="match status" value="1"/>
</dbReference>
<protein>
    <submittedName>
        <fullName evidence="5">AraC-type DNA-binding protein</fullName>
    </submittedName>
</protein>
<reference evidence="6" key="1">
    <citation type="submission" date="2016-10" db="EMBL/GenBank/DDBJ databases">
        <authorList>
            <person name="Varghese N."/>
            <person name="Submissions S."/>
        </authorList>
    </citation>
    <scope>NUCLEOTIDE SEQUENCE [LARGE SCALE GENOMIC DNA]</scope>
    <source>
        <strain evidence="6">DSM 3695</strain>
    </source>
</reference>
<dbReference type="InterPro" id="IPR009057">
    <property type="entry name" value="Homeodomain-like_sf"/>
</dbReference>
<organism evidence="5 6">
    <name type="scientific">Chitinophaga arvensicola</name>
    <dbReference type="NCBI Taxonomy" id="29529"/>
    <lineage>
        <taxon>Bacteria</taxon>
        <taxon>Pseudomonadati</taxon>
        <taxon>Bacteroidota</taxon>
        <taxon>Chitinophagia</taxon>
        <taxon>Chitinophagales</taxon>
        <taxon>Chitinophagaceae</taxon>
        <taxon>Chitinophaga</taxon>
    </lineage>
</organism>
<evidence type="ECO:0000313" key="5">
    <source>
        <dbReference type="EMBL" id="SEW54277.1"/>
    </source>
</evidence>
<dbReference type="PANTHER" id="PTHR43280:SF32">
    <property type="entry name" value="TRANSCRIPTIONAL REGULATORY PROTEIN"/>
    <property type="match status" value="1"/>
</dbReference>
<keyword evidence="3" id="KW-0804">Transcription</keyword>
<dbReference type="EMBL" id="FOJG01000002">
    <property type="protein sequence ID" value="SEW54277.1"/>
    <property type="molecule type" value="Genomic_DNA"/>
</dbReference>
<dbReference type="RefSeq" id="WP_089901938.1">
    <property type="nucleotide sequence ID" value="NZ_FOJG01000002.1"/>
</dbReference>